<gene>
    <name evidence="8" type="ORF">O987_00870</name>
</gene>
<dbReference type="GO" id="GO:0035516">
    <property type="term" value="F:broad specificity oxidative DNA demethylase activity"/>
    <property type="evidence" value="ECO:0007669"/>
    <property type="project" value="TreeGrafter"/>
</dbReference>
<evidence type="ECO:0000256" key="5">
    <source>
        <dbReference type="PIRSR" id="PIRSR604574-1"/>
    </source>
</evidence>
<dbReference type="GO" id="GO:0035513">
    <property type="term" value="P:oxidative RNA demethylation"/>
    <property type="evidence" value="ECO:0007669"/>
    <property type="project" value="TreeGrafter"/>
</dbReference>
<dbReference type="InterPro" id="IPR005123">
    <property type="entry name" value="Oxoglu/Fe-dep_dioxygenase_dom"/>
</dbReference>
<feature type="binding site" evidence="5">
    <location>
        <begin position="77"/>
        <end position="79"/>
    </location>
    <ligand>
        <name>substrate</name>
    </ligand>
</feature>
<evidence type="ECO:0000256" key="1">
    <source>
        <dbReference type="ARBA" id="ARBA00022723"/>
    </source>
</evidence>
<feature type="binding site" evidence="5">
    <location>
        <begin position="121"/>
        <end position="123"/>
    </location>
    <ligand>
        <name>2-oxoglutarate</name>
        <dbReference type="ChEBI" id="CHEBI:16810"/>
    </ligand>
</feature>
<dbReference type="InterPro" id="IPR004574">
    <property type="entry name" value="Alkb"/>
</dbReference>
<feature type="domain" description="Fe2OG dioxygenase" evidence="7">
    <location>
        <begin position="114"/>
        <end position="214"/>
    </location>
</feature>
<dbReference type="GO" id="GO:0005737">
    <property type="term" value="C:cytoplasm"/>
    <property type="evidence" value="ECO:0007669"/>
    <property type="project" value="TreeGrafter"/>
</dbReference>
<feature type="binding site" evidence="6">
    <location>
        <position position="132"/>
    </location>
    <ligand>
        <name>Fe cation</name>
        <dbReference type="ChEBI" id="CHEBI:24875"/>
        <note>catalytic</note>
    </ligand>
</feature>
<protein>
    <submittedName>
        <fullName evidence="8">Dioxygenase</fullName>
    </submittedName>
</protein>
<evidence type="ECO:0000259" key="7">
    <source>
        <dbReference type="PROSITE" id="PS51471"/>
    </source>
</evidence>
<evidence type="ECO:0000256" key="2">
    <source>
        <dbReference type="ARBA" id="ARBA00022964"/>
    </source>
</evidence>
<name>A0A076PFD1_COMTE</name>
<dbReference type="RefSeq" id="WP_003059672.1">
    <property type="nucleotide sequence ID" value="NZ_CP006704.1"/>
</dbReference>
<evidence type="ECO:0000256" key="6">
    <source>
        <dbReference type="PIRSR" id="PIRSR604574-2"/>
    </source>
</evidence>
<reference evidence="8 9" key="1">
    <citation type="journal article" date="2014" name="Genome Announc.">
        <title>Complete Genome Sequence of Polychlorinated Biphenyl Degrader Comamonas testosteroni TK102 (NBRC 109938).</title>
        <authorList>
            <person name="Fukuda K."/>
            <person name="Hosoyama A."/>
            <person name="Tsuchikane K."/>
            <person name="Ohji S."/>
            <person name="Yamazoe A."/>
            <person name="Fujita N."/>
            <person name="Shintani M."/>
            <person name="Kimbara K."/>
        </authorList>
    </citation>
    <scope>NUCLEOTIDE SEQUENCE [LARGE SCALE GENOMIC DNA]</scope>
    <source>
        <strain evidence="8">TK102</strain>
    </source>
</reference>
<keyword evidence="2 8" id="KW-0223">Dioxygenase</keyword>
<feature type="binding site" evidence="5">
    <location>
        <position position="162"/>
    </location>
    <ligand>
        <name>substrate</name>
    </ligand>
</feature>
<feature type="binding site" evidence="6">
    <location>
        <position position="134"/>
    </location>
    <ligand>
        <name>Fe cation</name>
        <dbReference type="ChEBI" id="CHEBI:24875"/>
        <note>catalytic</note>
    </ligand>
</feature>
<comment type="cofactor">
    <cofactor evidence="6">
        <name>Fe(2+)</name>
        <dbReference type="ChEBI" id="CHEBI:29033"/>
    </cofactor>
    <text evidence="6">Binds 1 Fe(2+) ion per subunit.</text>
</comment>
<dbReference type="NCBIfam" id="NF011930">
    <property type="entry name" value="PRK15401.1"/>
    <property type="match status" value="1"/>
</dbReference>
<sequence length="224" mass="24134">MTLSLFPDDPLPAEIIDDGAVLLRGFATAEEQRWVAEARALQTRAAFRTMQVPGGKSMSVAITNAGGWGWISDLQGYRYSAADPQTGKPWPAIPAFLGEQAARAAALAGYPGFAPDACLINCYQPGARMGLHRDQDEHDFAAPIVSVSLGLACSFLWGGLTRQSPTRRLALTHGDVLVWGGPSRLVFHGVAPLKPGQHPLLGNERWNLTFRMAKARYPAGQPSE</sequence>
<dbReference type="EMBL" id="CP006704">
    <property type="protein sequence ID" value="AIJ44373.1"/>
    <property type="molecule type" value="Genomic_DNA"/>
</dbReference>
<dbReference type="PROSITE" id="PS51471">
    <property type="entry name" value="FE2OG_OXY"/>
    <property type="match status" value="1"/>
</dbReference>
<evidence type="ECO:0000313" key="9">
    <source>
        <dbReference type="Proteomes" id="UP000028782"/>
    </source>
</evidence>
<feature type="binding site" evidence="5">
    <location>
        <position position="136"/>
    </location>
    <ligand>
        <name>substrate</name>
    </ligand>
</feature>
<dbReference type="Gene3D" id="2.60.120.590">
    <property type="entry name" value="Alpha-ketoglutarate-dependent dioxygenase AlkB-like"/>
    <property type="match status" value="1"/>
</dbReference>
<feature type="binding site" evidence="6">
    <location>
        <position position="188"/>
    </location>
    <ligand>
        <name>Fe cation</name>
        <dbReference type="ChEBI" id="CHEBI:24875"/>
        <note>catalytic</note>
    </ligand>
</feature>
<proteinExistence type="predicted"/>
<dbReference type="InterPro" id="IPR037151">
    <property type="entry name" value="AlkB-like_sf"/>
</dbReference>
<dbReference type="GO" id="GO:0035515">
    <property type="term" value="F:oxidative RNA demethylase activity"/>
    <property type="evidence" value="ECO:0007669"/>
    <property type="project" value="TreeGrafter"/>
</dbReference>
<keyword evidence="1 6" id="KW-0479">Metal-binding</keyword>
<dbReference type="Pfam" id="PF13532">
    <property type="entry name" value="2OG-FeII_Oxy_2"/>
    <property type="match status" value="1"/>
</dbReference>
<dbReference type="HOGENOM" id="CLU_039677_1_1_4"/>
<dbReference type="Proteomes" id="UP000028782">
    <property type="component" value="Chromosome"/>
</dbReference>
<accession>A0A076PFD1</accession>
<dbReference type="SUPFAM" id="SSF51197">
    <property type="entry name" value="Clavaminate synthase-like"/>
    <property type="match status" value="1"/>
</dbReference>
<evidence type="ECO:0000256" key="4">
    <source>
        <dbReference type="ARBA" id="ARBA00023004"/>
    </source>
</evidence>
<dbReference type="AlphaFoldDB" id="A0A076PFD1"/>
<feature type="binding site" evidence="5">
    <location>
        <begin position="205"/>
        <end position="211"/>
    </location>
    <ligand>
        <name>2-oxoglutarate</name>
        <dbReference type="ChEBI" id="CHEBI:16810"/>
    </ligand>
</feature>
<dbReference type="PANTHER" id="PTHR16557:SF2">
    <property type="entry name" value="NUCLEIC ACID DIOXYGENASE ALKBH1"/>
    <property type="match status" value="1"/>
</dbReference>
<feature type="binding site" evidence="5">
    <location>
        <position position="70"/>
    </location>
    <ligand>
        <name>substrate</name>
    </ligand>
</feature>
<organism evidence="8 9">
    <name type="scientific">Comamonas testosteroni TK102</name>
    <dbReference type="NCBI Taxonomy" id="1392005"/>
    <lineage>
        <taxon>Bacteria</taxon>
        <taxon>Pseudomonadati</taxon>
        <taxon>Pseudomonadota</taxon>
        <taxon>Betaproteobacteria</taxon>
        <taxon>Burkholderiales</taxon>
        <taxon>Comamonadaceae</taxon>
        <taxon>Comamonas</taxon>
    </lineage>
</organism>
<evidence type="ECO:0000256" key="3">
    <source>
        <dbReference type="ARBA" id="ARBA00023002"/>
    </source>
</evidence>
<dbReference type="PANTHER" id="PTHR16557">
    <property type="entry name" value="ALKYLATED DNA REPAIR PROTEIN ALKB-RELATED"/>
    <property type="match status" value="1"/>
</dbReference>
<keyword evidence="3" id="KW-0560">Oxidoreductase</keyword>
<dbReference type="KEGG" id="ctes:O987_00870"/>
<dbReference type="GO" id="GO:0008198">
    <property type="term" value="F:ferrous iron binding"/>
    <property type="evidence" value="ECO:0007669"/>
    <property type="project" value="TreeGrafter"/>
</dbReference>
<dbReference type="InterPro" id="IPR027450">
    <property type="entry name" value="AlkB-like"/>
</dbReference>
<keyword evidence="4 6" id="KW-0408">Iron</keyword>
<evidence type="ECO:0000313" key="8">
    <source>
        <dbReference type="EMBL" id="AIJ44373.1"/>
    </source>
</evidence>